<sequence length="159" mass="16866">MPPFVRAIAFLLIGIPGGLMWIVGMVSCLFSSWALVKCPPGEQLPALIFLAGSVVCSAIGFAMVATVEMINGGKRYRMPRARLPGYLGLELLEGLLAVAVVGGALAAMCSLADKKAMLCLVWTLFEAIMILLLVTTHRTLRSKGSIWRAESTSPIGTGS</sequence>
<feature type="transmembrane region" description="Helical" evidence="1">
    <location>
        <begin position="114"/>
        <end position="134"/>
    </location>
</feature>
<dbReference type="EMBL" id="JBBUKT010000008">
    <property type="protein sequence ID" value="MEK7952713.1"/>
    <property type="molecule type" value="Genomic_DNA"/>
</dbReference>
<dbReference type="PROSITE" id="PS51257">
    <property type="entry name" value="PROKAR_LIPOPROTEIN"/>
    <property type="match status" value="1"/>
</dbReference>
<comment type="caution">
    <text evidence="2">The sequence shown here is derived from an EMBL/GenBank/DDBJ whole genome shotgun (WGS) entry which is preliminary data.</text>
</comment>
<gene>
    <name evidence="2" type="ORF">WKV53_19520</name>
</gene>
<dbReference type="RefSeq" id="WP_341406469.1">
    <property type="nucleotide sequence ID" value="NZ_JBBUKT010000008.1"/>
</dbReference>
<reference evidence="2 3" key="1">
    <citation type="submission" date="2024-04" db="EMBL/GenBank/DDBJ databases">
        <title>Luteolibacter sp. isolated from soil.</title>
        <authorList>
            <person name="An J."/>
        </authorList>
    </citation>
    <scope>NUCLEOTIDE SEQUENCE [LARGE SCALE GENOMIC DNA]</scope>
    <source>
        <strain evidence="2 3">Y139</strain>
    </source>
</reference>
<keyword evidence="1" id="KW-1133">Transmembrane helix</keyword>
<protein>
    <submittedName>
        <fullName evidence="2">Uncharacterized protein</fullName>
    </submittedName>
</protein>
<accession>A0ABU9AYW1</accession>
<feature type="transmembrane region" description="Helical" evidence="1">
    <location>
        <begin position="86"/>
        <end position="108"/>
    </location>
</feature>
<feature type="transmembrane region" description="Helical" evidence="1">
    <location>
        <begin position="46"/>
        <end position="65"/>
    </location>
</feature>
<feature type="transmembrane region" description="Helical" evidence="1">
    <location>
        <begin position="7"/>
        <end position="34"/>
    </location>
</feature>
<keyword evidence="3" id="KW-1185">Reference proteome</keyword>
<proteinExistence type="predicted"/>
<organism evidence="2 3">
    <name type="scientific">Luteolibacter soli</name>
    <dbReference type="NCBI Taxonomy" id="3135280"/>
    <lineage>
        <taxon>Bacteria</taxon>
        <taxon>Pseudomonadati</taxon>
        <taxon>Verrucomicrobiota</taxon>
        <taxon>Verrucomicrobiia</taxon>
        <taxon>Verrucomicrobiales</taxon>
        <taxon>Verrucomicrobiaceae</taxon>
        <taxon>Luteolibacter</taxon>
    </lineage>
</organism>
<keyword evidence="1" id="KW-0812">Transmembrane</keyword>
<dbReference type="Proteomes" id="UP001371305">
    <property type="component" value="Unassembled WGS sequence"/>
</dbReference>
<evidence type="ECO:0000313" key="2">
    <source>
        <dbReference type="EMBL" id="MEK7952713.1"/>
    </source>
</evidence>
<evidence type="ECO:0000256" key="1">
    <source>
        <dbReference type="SAM" id="Phobius"/>
    </source>
</evidence>
<evidence type="ECO:0000313" key="3">
    <source>
        <dbReference type="Proteomes" id="UP001371305"/>
    </source>
</evidence>
<name>A0ABU9AYW1_9BACT</name>
<keyword evidence="1" id="KW-0472">Membrane</keyword>